<dbReference type="Proteomes" id="UP001549110">
    <property type="component" value="Unassembled WGS sequence"/>
</dbReference>
<feature type="transmembrane region" description="Helical" evidence="7">
    <location>
        <begin position="178"/>
        <end position="199"/>
    </location>
</feature>
<dbReference type="NCBIfam" id="TIGR00711">
    <property type="entry name" value="efflux_EmrB"/>
    <property type="match status" value="1"/>
</dbReference>
<feature type="transmembrane region" description="Helical" evidence="7">
    <location>
        <begin position="340"/>
        <end position="363"/>
    </location>
</feature>
<feature type="transmembrane region" description="Helical" evidence="7">
    <location>
        <begin position="369"/>
        <end position="395"/>
    </location>
</feature>
<evidence type="ECO:0000256" key="7">
    <source>
        <dbReference type="SAM" id="Phobius"/>
    </source>
</evidence>
<evidence type="ECO:0000256" key="6">
    <source>
        <dbReference type="ARBA" id="ARBA00023136"/>
    </source>
</evidence>
<dbReference type="PANTHER" id="PTHR23501">
    <property type="entry name" value="MAJOR FACILITATOR SUPERFAMILY"/>
    <property type="match status" value="1"/>
</dbReference>
<dbReference type="RefSeq" id="WP_331928809.1">
    <property type="nucleotide sequence ID" value="NZ_JBEPLU010000001.1"/>
</dbReference>
<keyword evidence="2" id="KW-0813">Transport</keyword>
<keyword evidence="6 7" id="KW-0472">Membrane</keyword>
<feature type="transmembrane region" description="Helical" evidence="7">
    <location>
        <begin position="211"/>
        <end position="229"/>
    </location>
</feature>
<evidence type="ECO:0000256" key="2">
    <source>
        <dbReference type="ARBA" id="ARBA00022448"/>
    </source>
</evidence>
<evidence type="ECO:0000259" key="8">
    <source>
        <dbReference type="PROSITE" id="PS50850"/>
    </source>
</evidence>
<gene>
    <name evidence="9" type="ORF">ABID41_000660</name>
</gene>
<feature type="transmembrane region" description="Helical" evidence="7">
    <location>
        <begin position="279"/>
        <end position="300"/>
    </location>
</feature>
<comment type="subcellular location">
    <subcellularLocation>
        <location evidence="1">Cell membrane</location>
        <topology evidence="1">Multi-pass membrane protein</topology>
    </subcellularLocation>
</comment>
<accession>A0ABV2EEV7</accession>
<reference evidence="9 10" key="1">
    <citation type="submission" date="2024-06" db="EMBL/GenBank/DDBJ databases">
        <title>Genomic Encyclopedia of Type Strains, Phase IV (KMG-IV): sequencing the most valuable type-strain genomes for metagenomic binning, comparative biology and taxonomic classification.</title>
        <authorList>
            <person name="Goeker M."/>
        </authorList>
    </citation>
    <scope>NUCLEOTIDE SEQUENCE [LARGE SCALE GENOMIC DNA]</scope>
    <source>
        <strain evidence="9 10">DSM 17809</strain>
    </source>
</reference>
<feature type="transmembrane region" description="Helical" evidence="7">
    <location>
        <begin position="117"/>
        <end position="138"/>
    </location>
</feature>
<keyword evidence="10" id="KW-1185">Reference proteome</keyword>
<evidence type="ECO:0000256" key="4">
    <source>
        <dbReference type="ARBA" id="ARBA00022692"/>
    </source>
</evidence>
<feature type="transmembrane region" description="Helical" evidence="7">
    <location>
        <begin position="60"/>
        <end position="80"/>
    </location>
</feature>
<protein>
    <submittedName>
        <fullName evidence="9">EmrB/QacA subfamily drug resistance transporter</fullName>
    </submittedName>
</protein>
<dbReference type="PANTHER" id="PTHR23501:SF1">
    <property type="entry name" value="TRANSPORT PROTEIN HSRA-RELATED"/>
    <property type="match status" value="1"/>
</dbReference>
<dbReference type="InterPro" id="IPR036259">
    <property type="entry name" value="MFS_trans_sf"/>
</dbReference>
<evidence type="ECO:0000256" key="5">
    <source>
        <dbReference type="ARBA" id="ARBA00022989"/>
    </source>
</evidence>
<feature type="transmembrane region" description="Helical" evidence="7">
    <location>
        <begin position="241"/>
        <end position="258"/>
    </location>
</feature>
<evidence type="ECO:0000256" key="3">
    <source>
        <dbReference type="ARBA" id="ARBA00022475"/>
    </source>
</evidence>
<dbReference type="Gene3D" id="1.20.1250.20">
    <property type="entry name" value="MFS general substrate transporter like domains"/>
    <property type="match status" value="1"/>
</dbReference>
<name>A0ABV2EEV7_9CAUL</name>
<keyword evidence="5 7" id="KW-1133">Transmembrane helix</keyword>
<comment type="caution">
    <text evidence="9">The sequence shown here is derived from an EMBL/GenBank/DDBJ whole genome shotgun (WGS) entry which is preliminary data.</text>
</comment>
<dbReference type="SUPFAM" id="SSF103473">
    <property type="entry name" value="MFS general substrate transporter"/>
    <property type="match status" value="1"/>
</dbReference>
<feature type="transmembrane region" description="Helical" evidence="7">
    <location>
        <begin position="306"/>
        <end position="328"/>
    </location>
</feature>
<sequence>MSSPEGTIEGAVATKDDSAVTRGWLVPAIIGSALLMQTLNATVISNALPAMAETFGVEPIRLNVAITTYMLAAAIFLPLSAWIADRFGARRVFMSSIVLYTIGSLACGMANDMLGLVIARFLQGVAGATLMPVGRLVLLRTTPKSELVGALAVLTMPALLGPVVGPILGGAIVTFASWRWIFLINLPIALIGLVLVYRYVPEVKEQEPPRVDLTGIILTGVGLACLIFGFENLGRDLLSPWAVAALFGAGAVSLVIYGRHARRTPHAVVNLDVFKNRTFSASVIGGGFMRVGMGANPFLLAMMLQVAFGMTAFAAGTMTFVSAMGALLMKTSAPPLLRRFGFRTVLLVNGVIVALSFMSYSLFRPTWPHWGIMLVLGIGGFFRSLQFTSLSGMVYADIDQEEMSRATTTSSMIQQLVQSIGIALSALLLHLLMTVNHTTTLTPEVVSPAFIIVGLVTLISMLWFIRLPPNAGDEMSGRVPRI</sequence>
<evidence type="ECO:0000313" key="9">
    <source>
        <dbReference type="EMBL" id="MET3525565.1"/>
    </source>
</evidence>
<feature type="transmembrane region" description="Helical" evidence="7">
    <location>
        <begin position="416"/>
        <end position="433"/>
    </location>
</feature>
<organism evidence="9 10">
    <name type="scientific">Phenylobacterium koreense</name>
    <dbReference type="NCBI Taxonomy" id="266125"/>
    <lineage>
        <taxon>Bacteria</taxon>
        <taxon>Pseudomonadati</taxon>
        <taxon>Pseudomonadota</taxon>
        <taxon>Alphaproteobacteria</taxon>
        <taxon>Caulobacterales</taxon>
        <taxon>Caulobacteraceae</taxon>
        <taxon>Phenylobacterium</taxon>
    </lineage>
</organism>
<feature type="domain" description="Major facilitator superfamily (MFS) profile" evidence="8">
    <location>
        <begin position="26"/>
        <end position="472"/>
    </location>
</feature>
<dbReference type="PROSITE" id="PS50850">
    <property type="entry name" value="MFS"/>
    <property type="match status" value="1"/>
</dbReference>
<dbReference type="EMBL" id="JBEPLU010000001">
    <property type="protein sequence ID" value="MET3525565.1"/>
    <property type="molecule type" value="Genomic_DNA"/>
</dbReference>
<dbReference type="InterPro" id="IPR004638">
    <property type="entry name" value="EmrB-like"/>
</dbReference>
<proteinExistence type="predicted"/>
<dbReference type="InterPro" id="IPR011701">
    <property type="entry name" value="MFS"/>
</dbReference>
<dbReference type="Pfam" id="PF07690">
    <property type="entry name" value="MFS_1"/>
    <property type="match status" value="2"/>
</dbReference>
<evidence type="ECO:0000313" key="10">
    <source>
        <dbReference type="Proteomes" id="UP001549110"/>
    </source>
</evidence>
<dbReference type="InterPro" id="IPR020846">
    <property type="entry name" value="MFS_dom"/>
</dbReference>
<evidence type="ECO:0000256" key="1">
    <source>
        <dbReference type="ARBA" id="ARBA00004651"/>
    </source>
</evidence>
<dbReference type="Gene3D" id="1.20.1720.10">
    <property type="entry name" value="Multidrug resistance protein D"/>
    <property type="match status" value="1"/>
</dbReference>
<feature type="transmembrane region" description="Helical" evidence="7">
    <location>
        <begin position="24"/>
        <end position="48"/>
    </location>
</feature>
<feature type="transmembrane region" description="Helical" evidence="7">
    <location>
        <begin position="150"/>
        <end position="172"/>
    </location>
</feature>
<keyword evidence="4 7" id="KW-0812">Transmembrane</keyword>
<feature type="transmembrane region" description="Helical" evidence="7">
    <location>
        <begin position="445"/>
        <end position="465"/>
    </location>
</feature>
<keyword evidence="3" id="KW-1003">Cell membrane</keyword>